<dbReference type="PATRIC" id="fig|626887.3.peg.361"/>
<reference evidence="1 2" key="1">
    <citation type="journal article" date="2013" name="Genome Announc.">
        <title>Genome Sequence of the Polycyclic Aromatic Hydrocarbon-Degrading Bacterium Strain Marinobacter nanhaiticus D15-8WT.</title>
        <authorList>
            <person name="Cui Z."/>
            <person name="Gao W."/>
            <person name="Li Q."/>
            <person name="Xu G."/>
            <person name="Zheng L."/>
        </authorList>
    </citation>
    <scope>NUCLEOTIDE SEQUENCE [LARGE SCALE GENOMIC DNA]</scope>
    <source>
        <strain evidence="1 2">D15-8W</strain>
    </source>
</reference>
<protein>
    <submittedName>
        <fullName evidence="1">Uncharacterized protein</fullName>
    </submittedName>
</protein>
<keyword evidence="2" id="KW-1185">Reference proteome</keyword>
<dbReference type="AlphaFoldDB" id="N6X709"/>
<name>N6X709_9GAMM</name>
<dbReference type="EMBL" id="APLQ01000009">
    <property type="protein sequence ID" value="ENO16923.1"/>
    <property type="molecule type" value="Genomic_DNA"/>
</dbReference>
<evidence type="ECO:0000313" key="1">
    <source>
        <dbReference type="EMBL" id="ENO16923.1"/>
    </source>
</evidence>
<accession>N6X709</accession>
<evidence type="ECO:0000313" key="2">
    <source>
        <dbReference type="Proteomes" id="UP000013165"/>
    </source>
</evidence>
<gene>
    <name evidence="1" type="ORF">J057_01925</name>
</gene>
<organism evidence="1 2">
    <name type="scientific">Marinobacter nanhaiticus D15-8W</name>
    <dbReference type="NCBI Taxonomy" id="626887"/>
    <lineage>
        <taxon>Bacteria</taxon>
        <taxon>Pseudomonadati</taxon>
        <taxon>Pseudomonadota</taxon>
        <taxon>Gammaproteobacteria</taxon>
        <taxon>Pseudomonadales</taxon>
        <taxon>Marinobacteraceae</taxon>
        <taxon>Marinobacter</taxon>
    </lineage>
</organism>
<comment type="caution">
    <text evidence="1">The sequence shown here is derived from an EMBL/GenBank/DDBJ whole genome shotgun (WGS) entry which is preliminary data.</text>
</comment>
<dbReference type="HOGENOM" id="CLU_2396199_0_0_6"/>
<dbReference type="Proteomes" id="UP000013165">
    <property type="component" value="Unassembled WGS sequence"/>
</dbReference>
<proteinExistence type="predicted"/>
<sequence length="93" mass="10709">MSECKHEAWQTFNGGKFCRCAQCGVYPATEITALQAKVKELEGQNRAYHWTLSNVVYAKDPREERLMIKAAKEALAEMSKTAERVRRQQCQEK</sequence>
<dbReference type="RefSeq" id="WP_004582930.1">
    <property type="nucleotide sequence ID" value="NZ_AP028878.1"/>
</dbReference>
<dbReference type="STRING" id="626887.J057_01925"/>